<dbReference type="Proteomes" id="UP000070578">
    <property type="component" value="Unassembled WGS sequence"/>
</dbReference>
<dbReference type="InterPro" id="IPR021776">
    <property type="entry name" value="ActD"/>
</dbReference>
<keyword evidence="1" id="KW-1133">Transmembrane helix</keyword>
<comment type="caution">
    <text evidence="2">The sequence shown here is derived from an EMBL/GenBank/DDBJ whole genome shotgun (WGS) entry which is preliminary data.</text>
</comment>
<dbReference type="AlphaFoldDB" id="A0A139BSZ0"/>
<name>A0A139BSZ0_9PROT</name>
<feature type="transmembrane region" description="Helical" evidence="1">
    <location>
        <begin position="61"/>
        <end position="83"/>
    </location>
</feature>
<reference evidence="2 3" key="1">
    <citation type="submission" date="2016-02" db="EMBL/GenBank/DDBJ databases">
        <authorList>
            <person name="Wen L."/>
            <person name="He K."/>
            <person name="Yang H."/>
        </authorList>
    </citation>
    <scope>NUCLEOTIDE SEQUENCE [LARGE SCALE GENOMIC DNA]</scope>
    <source>
        <strain evidence="2">ShG14-8</strain>
    </source>
</reference>
<evidence type="ECO:0000313" key="3">
    <source>
        <dbReference type="Proteomes" id="UP000070578"/>
    </source>
</evidence>
<sequence>MGKRHLLALFNNFDEAEAVVRELRSVSLKGFDASKDMTVKSPIEHPEVEEFLGDKPVRVQWFTLFGAVGMGALMFLLISAAQGNFFAQMKGGKPIVPFPPNFVLTYEMFILGGVYITVLGFLICAGLPARRSPLYSVKVSEDQIGILVKSEEGSSATLKSIFTKHNALEIQEEAGK</sequence>
<feature type="transmembrane region" description="Helical" evidence="1">
    <location>
        <begin position="103"/>
        <end position="127"/>
    </location>
</feature>
<organism evidence="2 3">
    <name type="scientific">Candidatus Gallionella acididurans</name>
    <dbReference type="NCBI Taxonomy" id="1796491"/>
    <lineage>
        <taxon>Bacteria</taxon>
        <taxon>Pseudomonadati</taxon>
        <taxon>Pseudomonadota</taxon>
        <taxon>Betaproteobacteria</taxon>
        <taxon>Nitrosomonadales</taxon>
        <taxon>Gallionellaceae</taxon>
        <taxon>Gallionella</taxon>
    </lineage>
</organism>
<dbReference type="EMBL" id="LSLI01000042">
    <property type="protein sequence ID" value="KXS32096.1"/>
    <property type="molecule type" value="Genomic_DNA"/>
</dbReference>
<keyword evidence="1" id="KW-0472">Membrane</keyword>
<reference evidence="2 3" key="2">
    <citation type="submission" date="2016-03" db="EMBL/GenBank/DDBJ databases">
        <title>New uncultured bacterium of the family Gallionellaceae from acid mine drainage: description and reconstruction of genome based on metagenomic analysis of microbial community.</title>
        <authorList>
            <person name="Kadnikov V."/>
            <person name="Ivasenko D."/>
            <person name="Beletsky A."/>
            <person name="Mardanov A."/>
            <person name="Danilova E."/>
            <person name="Pimenov N."/>
            <person name="Karnachuk O."/>
            <person name="Ravin N."/>
        </authorList>
    </citation>
    <scope>NUCLEOTIDE SEQUENCE [LARGE SCALE GENOMIC DNA]</scope>
    <source>
        <strain evidence="2">ShG14-8</strain>
    </source>
</reference>
<gene>
    <name evidence="2" type="ORF">AWT59_1780</name>
</gene>
<evidence type="ECO:0000256" key="1">
    <source>
        <dbReference type="SAM" id="Phobius"/>
    </source>
</evidence>
<evidence type="ECO:0000313" key="2">
    <source>
        <dbReference type="EMBL" id="KXS32096.1"/>
    </source>
</evidence>
<accession>A0A139BSZ0</accession>
<protein>
    <submittedName>
        <fullName evidence="2">Alternative complex III, subunit ActD</fullName>
    </submittedName>
</protein>
<keyword evidence="1" id="KW-0812">Transmembrane</keyword>
<dbReference type="Pfam" id="PF11821">
    <property type="entry name" value="ActD"/>
    <property type="match status" value="1"/>
</dbReference>
<proteinExistence type="predicted"/>